<name>A0ABU9D1U1_9NOCA</name>
<protein>
    <recommendedName>
        <fullName evidence="2">DUF8175 domain-containing protein</fullName>
    </recommendedName>
</protein>
<comment type="caution">
    <text evidence="3">The sequence shown here is derived from an EMBL/GenBank/DDBJ whole genome shotgun (WGS) entry which is preliminary data.</text>
</comment>
<feature type="region of interest" description="Disordered" evidence="1">
    <location>
        <begin position="36"/>
        <end position="91"/>
    </location>
</feature>
<evidence type="ECO:0000313" key="4">
    <source>
        <dbReference type="Proteomes" id="UP001456513"/>
    </source>
</evidence>
<feature type="compositionally biased region" description="Low complexity" evidence="1">
    <location>
        <begin position="40"/>
        <end position="53"/>
    </location>
</feature>
<evidence type="ECO:0000259" key="2">
    <source>
        <dbReference type="Pfam" id="PF26526"/>
    </source>
</evidence>
<sequence length="224" mass="23101">MTASTPDDGAPRIRGARAWIAVGLLAAALATACSSGGTEATDTAAPTTSTAPDPSAPPTGVRWQDYQGIALPVGDQGPARNPGSGPVGGFTHDPQGAALAALQQTVRISVAPDYQWPSVVNAAVAPGPARDSFAVNRQLISITAPPAADERPSIAGYRITDYTAERAALTIYTTFPDESIAASDTAVLWSGEDWRLLLPEPGDTTVRVRSITEVPAEATPLEKS</sequence>
<dbReference type="RefSeq" id="WP_121870946.1">
    <property type="nucleotide sequence ID" value="NZ_JBBPCN010000001.1"/>
</dbReference>
<proteinExistence type="predicted"/>
<evidence type="ECO:0000256" key="1">
    <source>
        <dbReference type="SAM" id="MobiDB-lite"/>
    </source>
</evidence>
<keyword evidence="4" id="KW-1185">Reference proteome</keyword>
<feature type="domain" description="DUF8175" evidence="2">
    <location>
        <begin position="33"/>
        <end position="211"/>
    </location>
</feature>
<reference evidence="3 4" key="1">
    <citation type="submission" date="2024-03" db="EMBL/GenBank/DDBJ databases">
        <title>Rhodococcus navarretei sp. nov. and Pseudarthrobacter quantumdoti sp. nov., two new species with the ability to biosynthesize Quantum Dots isolated from soil samples at Union Glacier, Antarctica.</title>
        <authorList>
            <person name="Vargas M."/>
        </authorList>
    </citation>
    <scope>NUCLEOTIDE SEQUENCE [LARGE SCALE GENOMIC DNA]</scope>
    <source>
        <strain evidence="3 4">EXRC-4A-4</strain>
    </source>
</reference>
<gene>
    <name evidence="3" type="ORF">AABD04_20090</name>
</gene>
<dbReference type="Proteomes" id="UP001456513">
    <property type="component" value="Unassembled WGS sequence"/>
</dbReference>
<evidence type="ECO:0000313" key="3">
    <source>
        <dbReference type="EMBL" id="MEK8073151.1"/>
    </source>
</evidence>
<organism evidence="3 4">
    <name type="scientific">Rhodococcus navarretei</name>
    <dbReference type="NCBI Taxonomy" id="3128981"/>
    <lineage>
        <taxon>Bacteria</taxon>
        <taxon>Bacillati</taxon>
        <taxon>Actinomycetota</taxon>
        <taxon>Actinomycetes</taxon>
        <taxon>Mycobacteriales</taxon>
        <taxon>Nocardiaceae</taxon>
        <taxon>Rhodococcus</taxon>
    </lineage>
</organism>
<dbReference type="InterPro" id="IPR058488">
    <property type="entry name" value="DUF8175"/>
</dbReference>
<dbReference type="Pfam" id="PF26526">
    <property type="entry name" value="DUF8175"/>
    <property type="match status" value="1"/>
</dbReference>
<accession>A0ABU9D1U1</accession>
<dbReference type="EMBL" id="JBBPCN010000001">
    <property type="protein sequence ID" value="MEK8073151.1"/>
    <property type="molecule type" value="Genomic_DNA"/>
</dbReference>